<gene>
    <name evidence="1" type="ORF">PDIGIT_LOCUS795</name>
</gene>
<keyword evidence="2" id="KW-1185">Reference proteome</keyword>
<sequence length="489" mass="54525">MPVMRDPGAPSNVLGDITSEVILQWTFGGVPNAPAALPVAREIIQNFQFTDDRDKKVVRLDIGMQGRLLRESHTNGQPTALIDIPGVTHGVFYTARWVSRNIIEVGPPVKELENWAIQISGLGTRFQNVSKYQPSEPPDNTPFGKTVHAMINAIYHERLPFVPDVLYEDIRKFGGTDVISQTIIDGVKLAGLYDAFNVPNFNISQLRAAALCTLPTNTSRVLAGVYARWSKSNATMPTSVAAWTPNTTYLYVGHSKNLDSRHASHLSSTGSYGILNRNADVRAFALCLLPKESHKIFLYIAEQVLMCMLQSFRKGIYSSSCESKHVAMVHQAKMIVNLSNEVFAITRWTGAQQRPSFSVDQGANLSLPVVEYLRMLETALWVRQDTHAAHPETGQTMPMAIFRRSTPITYTLSGRSKTGELRFFNFQMPVFQLSCAPVALDKPAIGQTCQAIIEIRKDKLPHPRSFARLADIPRFQNWDQARSVAVRIE</sequence>
<organism evidence="1 2">
    <name type="scientific">Periconia digitata</name>
    <dbReference type="NCBI Taxonomy" id="1303443"/>
    <lineage>
        <taxon>Eukaryota</taxon>
        <taxon>Fungi</taxon>
        <taxon>Dikarya</taxon>
        <taxon>Ascomycota</taxon>
        <taxon>Pezizomycotina</taxon>
        <taxon>Dothideomycetes</taxon>
        <taxon>Pleosporomycetidae</taxon>
        <taxon>Pleosporales</taxon>
        <taxon>Massarineae</taxon>
        <taxon>Periconiaceae</taxon>
        <taxon>Periconia</taxon>
    </lineage>
</organism>
<dbReference type="EMBL" id="CAOQHR010000001">
    <property type="protein sequence ID" value="CAI6246548.1"/>
    <property type="molecule type" value="Genomic_DNA"/>
</dbReference>
<dbReference type="OrthoDB" id="4788824at2759"/>
<reference evidence="1" key="1">
    <citation type="submission" date="2023-01" db="EMBL/GenBank/DDBJ databases">
        <authorList>
            <person name="Van Ghelder C."/>
            <person name="Rancurel C."/>
        </authorList>
    </citation>
    <scope>NUCLEOTIDE SEQUENCE</scope>
    <source>
        <strain evidence="1">CNCM I-4278</strain>
    </source>
</reference>
<comment type="caution">
    <text evidence="1">The sequence shown here is derived from an EMBL/GenBank/DDBJ whole genome shotgun (WGS) entry which is preliminary data.</text>
</comment>
<dbReference type="Proteomes" id="UP001152607">
    <property type="component" value="Unassembled WGS sequence"/>
</dbReference>
<protein>
    <submittedName>
        <fullName evidence="1">Uncharacterized protein</fullName>
    </submittedName>
</protein>
<proteinExistence type="predicted"/>
<name>A0A9W4U417_9PLEO</name>
<dbReference type="AlphaFoldDB" id="A0A9W4U417"/>
<evidence type="ECO:0000313" key="2">
    <source>
        <dbReference type="Proteomes" id="UP001152607"/>
    </source>
</evidence>
<evidence type="ECO:0000313" key="1">
    <source>
        <dbReference type="EMBL" id="CAI6246548.1"/>
    </source>
</evidence>
<accession>A0A9W4U417</accession>